<evidence type="ECO:0000256" key="1">
    <source>
        <dbReference type="SAM" id="MobiDB-lite"/>
    </source>
</evidence>
<sequence>MEGMPGMGNMADMPGKKTSTPKQPSQSMPPMENMKDMPGMEKGQAMPAMGSMPGMSMPANPMDKFRFEDNNPARNKPKPAKQ</sequence>
<evidence type="ECO:0008006" key="4">
    <source>
        <dbReference type="Google" id="ProtNLM"/>
    </source>
</evidence>
<evidence type="ECO:0000313" key="3">
    <source>
        <dbReference type="Proteomes" id="UP001596513"/>
    </source>
</evidence>
<dbReference type="Proteomes" id="UP001596513">
    <property type="component" value="Unassembled WGS sequence"/>
</dbReference>
<reference evidence="3" key="1">
    <citation type="journal article" date="2019" name="Int. J. Syst. Evol. Microbiol.">
        <title>The Global Catalogue of Microorganisms (GCM) 10K type strain sequencing project: providing services to taxonomists for standard genome sequencing and annotation.</title>
        <authorList>
            <consortium name="The Broad Institute Genomics Platform"/>
            <consortium name="The Broad Institute Genome Sequencing Center for Infectious Disease"/>
            <person name="Wu L."/>
            <person name="Ma J."/>
        </authorList>
    </citation>
    <scope>NUCLEOTIDE SEQUENCE [LARGE SCALE GENOMIC DNA]</scope>
    <source>
        <strain evidence="3">JCM 19635</strain>
    </source>
</reference>
<name>A0ABW2UDY7_9BACT</name>
<proteinExistence type="predicted"/>
<protein>
    <recommendedName>
        <fullName evidence="4">Copper oxidase</fullName>
    </recommendedName>
</protein>
<feature type="compositionally biased region" description="Polar residues" evidence="1">
    <location>
        <begin position="17"/>
        <end position="28"/>
    </location>
</feature>
<evidence type="ECO:0000313" key="2">
    <source>
        <dbReference type="EMBL" id="MFC7670642.1"/>
    </source>
</evidence>
<keyword evidence="3" id="KW-1185">Reference proteome</keyword>
<dbReference type="RefSeq" id="WP_380206350.1">
    <property type="nucleotide sequence ID" value="NZ_JBHTEK010000003.1"/>
</dbReference>
<comment type="caution">
    <text evidence="2">The sequence shown here is derived from an EMBL/GenBank/DDBJ whole genome shotgun (WGS) entry which is preliminary data.</text>
</comment>
<dbReference type="EMBL" id="JBHTEK010000003">
    <property type="protein sequence ID" value="MFC7670642.1"/>
    <property type="molecule type" value="Genomic_DNA"/>
</dbReference>
<gene>
    <name evidence="2" type="ORF">ACFQT0_27125</name>
</gene>
<feature type="region of interest" description="Disordered" evidence="1">
    <location>
        <begin position="1"/>
        <end position="82"/>
    </location>
</feature>
<feature type="compositionally biased region" description="Low complexity" evidence="1">
    <location>
        <begin position="45"/>
        <end position="62"/>
    </location>
</feature>
<accession>A0ABW2UDY7</accession>
<organism evidence="2 3">
    <name type="scientific">Hymenobacter humi</name>
    <dbReference type="NCBI Taxonomy" id="1411620"/>
    <lineage>
        <taxon>Bacteria</taxon>
        <taxon>Pseudomonadati</taxon>
        <taxon>Bacteroidota</taxon>
        <taxon>Cytophagia</taxon>
        <taxon>Cytophagales</taxon>
        <taxon>Hymenobacteraceae</taxon>
        <taxon>Hymenobacter</taxon>
    </lineage>
</organism>